<evidence type="ECO:0000313" key="2">
    <source>
        <dbReference type="EMBL" id="CDS20051.1"/>
    </source>
</evidence>
<dbReference type="Proteomes" id="UP000492820">
    <property type="component" value="Unassembled WGS sequence"/>
</dbReference>
<dbReference type="OrthoDB" id="10362392at2759"/>
<evidence type="ECO:0000256" key="1">
    <source>
        <dbReference type="SAM" id="MobiDB-lite"/>
    </source>
</evidence>
<reference evidence="2" key="2">
    <citation type="submission" date="2014-06" db="EMBL/GenBank/DDBJ databases">
        <authorList>
            <person name="Aslett M."/>
        </authorList>
    </citation>
    <scope>NUCLEOTIDE SEQUENCE</scope>
</reference>
<proteinExistence type="predicted"/>
<feature type="compositionally biased region" description="Polar residues" evidence="1">
    <location>
        <begin position="569"/>
        <end position="589"/>
    </location>
</feature>
<dbReference type="WBParaSite" id="EgrG_000224200">
    <property type="protein sequence ID" value="EgrG_000224200"/>
    <property type="gene ID" value="EgrG_000224200"/>
</dbReference>
<name>A0A068WQW0_ECHGR</name>
<reference evidence="4" key="3">
    <citation type="submission" date="2020-10" db="UniProtKB">
        <authorList>
            <consortium name="WormBaseParasite"/>
        </authorList>
    </citation>
    <scope>IDENTIFICATION</scope>
</reference>
<feature type="compositionally biased region" description="Basic and acidic residues" evidence="1">
    <location>
        <begin position="592"/>
        <end position="602"/>
    </location>
</feature>
<dbReference type="EMBL" id="LK028580">
    <property type="protein sequence ID" value="CDS20051.1"/>
    <property type="molecule type" value="Genomic_DNA"/>
</dbReference>
<feature type="region of interest" description="Disordered" evidence="1">
    <location>
        <begin position="170"/>
        <end position="189"/>
    </location>
</feature>
<accession>A0A068WQW0</accession>
<sequence>MFIASCVPTAGSTPPSVHSKGQRFQVVIRFTITCQRSMNTEGGGIFKHDVIGDATIMEPTRSFSRTGRSSSISDYADNESKIIEQTFLCPLDNRNLSQRVHCIEIPKIRPRKCLSPDTNQSGNAVSLVLPCIPEPQKRSRRTHFLSTTLLENTNDNQKVYYPHARADSMLESPVGGNNTTVHKTSSSKRRPLYLPLPRRMSCKYPGDSNQVNRRGKPMWNMSSRVDIRPRSVSSVSPSPVRSVRSTSIPTKLIPLEHSKSKLTPIKRESVFDRLYREGGRQKNSMRIEAVENPIKNHWEHRLLSPPQSFLHTTRSNLTYSLPKKRPLDAHSIMVSPVHPPHPVGIPPPSLSKSHIEWRSASPQPRPRTESAASASAFFTLMIRRSREESEKVPITVNKIQQPLTCREDAKEWDNISAKPCQLDDKDTINESLNELILQLIEEQPSAPINAFVSENVVSWKSLTALFAEETHTSANIKQVQGLIDKLLPDYTSKWEEHSEPHAKSTEVYRSMKPMHQKLPYKEFESVVIFDPACANAILREHDTDYSSSPNLTTVADKVIDSACQEVSSHSDLQLTSSPSPHKINTNSINRPVKGDRYDKEAHASTPQPKQEEVSVTMMDSGNGLKQGQDSGSKSNRLDCMENKIIVANATLMRSCIEVIEPYGENSRLMDSTDLLAIPPLSNNSSTERRSESGEQDSFIDESLVSLNSASEYFFQEYVELLKPNKAQTNELVDREEDGKTQRRLIENHAPATECLDQLSVHQLLYQREVENSEFSMSKVEVSQDRCFEQATLNKSNFACLSTDLESYETEKVCKVKGSLKLSGSTFASKVTNEERQWLKAASSSSSFIAADVKLIVTPKGKKTEFSQSSLHPLSLGTNLSAQQGSYKIFQVSSLTGSESSKQELLILPDYGPCKHQIAETRRL</sequence>
<reference evidence="2 3" key="1">
    <citation type="journal article" date="2013" name="Nature">
        <title>The genomes of four tapeworm species reveal adaptations to parasitism.</title>
        <authorList>
            <person name="Tsai I.J."/>
            <person name="Zarowiecki M."/>
            <person name="Holroyd N."/>
            <person name="Garciarrubio A."/>
            <person name="Sanchez-Flores A."/>
            <person name="Brooks K.L."/>
            <person name="Tracey A."/>
            <person name="Bobes R.J."/>
            <person name="Fragoso G."/>
            <person name="Sciutto E."/>
            <person name="Aslett M."/>
            <person name="Beasley H."/>
            <person name="Bennett H.M."/>
            <person name="Cai J."/>
            <person name="Camicia F."/>
            <person name="Clark R."/>
            <person name="Cucher M."/>
            <person name="De Silva N."/>
            <person name="Day T.A."/>
            <person name="Deplazes P."/>
            <person name="Estrada K."/>
            <person name="Fernandez C."/>
            <person name="Holland P.W."/>
            <person name="Hou J."/>
            <person name="Hu S."/>
            <person name="Huckvale T."/>
            <person name="Hung S.S."/>
            <person name="Kamenetzky L."/>
            <person name="Keane J.A."/>
            <person name="Kiss F."/>
            <person name="Koziol U."/>
            <person name="Lambert O."/>
            <person name="Liu K."/>
            <person name="Luo X."/>
            <person name="Luo Y."/>
            <person name="Macchiaroli N."/>
            <person name="Nichol S."/>
            <person name="Paps J."/>
            <person name="Parkinson J."/>
            <person name="Pouchkina-Stantcheva N."/>
            <person name="Riddiford N."/>
            <person name="Rosenzvit M."/>
            <person name="Salinas G."/>
            <person name="Wasmuth J.D."/>
            <person name="Zamanian M."/>
            <person name="Zheng Y."/>
            <person name="Cai X."/>
            <person name="Soberon X."/>
            <person name="Olson P.D."/>
            <person name="Laclette J.P."/>
            <person name="Brehm K."/>
            <person name="Berriman M."/>
            <person name="Garciarrubio A."/>
            <person name="Bobes R.J."/>
            <person name="Fragoso G."/>
            <person name="Sanchez-Flores A."/>
            <person name="Estrada K."/>
            <person name="Cevallos M.A."/>
            <person name="Morett E."/>
            <person name="Gonzalez V."/>
            <person name="Portillo T."/>
            <person name="Ochoa-Leyva A."/>
            <person name="Jose M.V."/>
            <person name="Sciutto E."/>
            <person name="Landa A."/>
            <person name="Jimenez L."/>
            <person name="Valdes V."/>
            <person name="Carrero J.C."/>
            <person name="Larralde C."/>
            <person name="Morales-Montor J."/>
            <person name="Limon-Lason J."/>
            <person name="Soberon X."/>
            <person name="Laclette J.P."/>
        </authorList>
    </citation>
    <scope>NUCLEOTIDE SEQUENCE [LARGE SCALE GENOMIC DNA]</scope>
</reference>
<evidence type="ECO:0000313" key="4">
    <source>
        <dbReference type="WBParaSite" id="EgrG_000224200"/>
    </source>
</evidence>
<gene>
    <name evidence="2" type="ORF">EgrG_000224200</name>
</gene>
<protein>
    <submittedName>
        <fullName evidence="4">Expressed conserved protein</fullName>
    </submittedName>
</protein>
<feature type="compositionally biased region" description="Polar residues" evidence="1">
    <location>
        <begin position="175"/>
        <end position="184"/>
    </location>
</feature>
<feature type="region of interest" description="Disordered" evidence="1">
    <location>
        <begin position="350"/>
        <end position="372"/>
    </location>
</feature>
<feature type="region of interest" description="Disordered" evidence="1">
    <location>
        <begin position="569"/>
        <end position="613"/>
    </location>
</feature>
<organism evidence="2">
    <name type="scientific">Echinococcus granulosus</name>
    <name type="common">Hydatid tapeworm</name>
    <dbReference type="NCBI Taxonomy" id="6210"/>
    <lineage>
        <taxon>Eukaryota</taxon>
        <taxon>Metazoa</taxon>
        <taxon>Spiralia</taxon>
        <taxon>Lophotrochozoa</taxon>
        <taxon>Platyhelminthes</taxon>
        <taxon>Cestoda</taxon>
        <taxon>Eucestoda</taxon>
        <taxon>Cyclophyllidea</taxon>
        <taxon>Taeniidae</taxon>
        <taxon>Echinococcus</taxon>
        <taxon>Echinococcus granulosus group</taxon>
    </lineage>
</organism>
<dbReference type="AlphaFoldDB" id="A0A068WQW0"/>
<evidence type="ECO:0000313" key="3">
    <source>
        <dbReference type="Proteomes" id="UP000492820"/>
    </source>
</evidence>